<comment type="caution">
    <text evidence="1">The sequence shown here is derived from an EMBL/GenBank/DDBJ whole genome shotgun (WGS) entry which is preliminary data.</text>
</comment>
<evidence type="ECO:0000313" key="2">
    <source>
        <dbReference type="Proteomes" id="UP000789860"/>
    </source>
</evidence>
<protein>
    <submittedName>
        <fullName evidence="1">7410_t:CDS:1</fullName>
    </submittedName>
</protein>
<proteinExistence type="predicted"/>
<sequence length="197" mass="22996">MEDSDNSFYYDIASKLDFAKYEIKMIEYGGKTVKLKILIDQAVIKGLILYHNIDFLLYSPNTSPTNTKNEELSKYFWYWCAYLVQQPSKKPGTIQARKLIVMNETSMSSGDWNKYNDHFKSLITEDYLTIERKGIKPKVIKDYARFIVLSNVAYFKNLVKVLEHSNMPNIIMAYLLSLDISDWNQQDIPATKMKTDI</sequence>
<evidence type="ECO:0000313" key="1">
    <source>
        <dbReference type="EMBL" id="CAG8630008.1"/>
    </source>
</evidence>
<dbReference type="EMBL" id="CAJVPM010019460">
    <property type="protein sequence ID" value="CAG8630008.1"/>
    <property type="molecule type" value="Genomic_DNA"/>
</dbReference>
<reference evidence="1" key="1">
    <citation type="submission" date="2021-06" db="EMBL/GenBank/DDBJ databases">
        <authorList>
            <person name="Kallberg Y."/>
            <person name="Tangrot J."/>
            <person name="Rosling A."/>
        </authorList>
    </citation>
    <scope>NUCLEOTIDE SEQUENCE</scope>
    <source>
        <strain evidence="1">AU212A</strain>
    </source>
</reference>
<dbReference type="Proteomes" id="UP000789860">
    <property type="component" value="Unassembled WGS sequence"/>
</dbReference>
<accession>A0ACA9N707</accession>
<gene>
    <name evidence="1" type="ORF">SCALOS_LOCUS7935</name>
</gene>
<organism evidence="1 2">
    <name type="scientific">Scutellospora calospora</name>
    <dbReference type="NCBI Taxonomy" id="85575"/>
    <lineage>
        <taxon>Eukaryota</taxon>
        <taxon>Fungi</taxon>
        <taxon>Fungi incertae sedis</taxon>
        <taxon>Mucoromycota</taxon>
        <taxon>Glomeromycotina</taxon>
        <taxon>Glomeromycetes</taxon>
        <taxon>Diversisporales</taxon>
        <taxon>Gigasporaceae</taxon>
        <taxon>Scutellospora</taxon>
    </lineage>
</organism>
<keyword evidence="2" id="KW-1185">Reference proteome</keyword>
<name>A0ACA9N707_9GLOM</name>
<feature type="non-terminal residue" evidence="1">
    <location>
        <position position="197"/>
    </location>
</feature>